<dbReference type="InterPro" id="IPR050502">
    <property type="entry name" value="Euk_RNA-bind_prot"/>
</dbReference>
<feature type="compositionally biased region" description="Pro residues" evidence="3">
    <location>
        <begin position="171"/>
        <end position="182"/>
    </location>
</feature>
<dbReference type="CDD" id="cd00590">
    <property type="entry name" value="RRM_SF"/>
    <property type="match status" value="2"/>
</dbReference>
<evidence type="ECO:0000313" key="7">
    <source>
        <dbReference type="Proteomes" id="UP000247498"/>
    </source>
</evidence>
<keyword evidence="1 2" id="KW-0694">RNA-binding</keyword>
<dbReference type="InterPro" id="IPR000504">
    <property type="entry name" value="RRM_dom"/>
</dbReference>
<dbReference type="Proteomes" id="UP000247498">
    <property type="component" value="Unassembled WGS sequence"/>
</dbReference>
<dbReference type="PROSITE" id="PS50102">
    <property type="entry name" value="RRM"/>
    <property type="match status" value="1"/>
</dbReference>
<feature type="domain" description="RRM" evidence="5">
    <location>
        <begin position="235"/>
        <end position="312"/>
    </location>
</feature>
<dbReference type="InterPro" id="IPR012677">
    <property type="entry name" value="Nucleotide-bd_a/b_plait_sf"/>
</dbReference>
<keyword evidence="4" id="KW-0732">Signal</keyword>
<keyword evidence="7" id="KW-1185">Reference proteome</keyword>
<comment type="caution">
    <text evidence="6">The sequence shown here is derived from an EMBL/GenBank/DDBJ whole genome shotgun (WGS) entry which is preliminary data.</text>
</comment>
<dbReference type="Gene3D" id="3.30.70.330">
    <property type="match status" value="1"/>
</dbReference>
<feature type="region of interest" description="Disordered" evidence="3">
    <location>
        <begin position="167"/>
        <end position="186"/>
    </location>
</feature>
<dbReference type="EMBL" id="BDRX01000043">
    <property type="protein sequence ID" value="GBF93643.1"/>
    <property type="molecule type" value="Genomic_DNA"/>
</dbReference>
<proteinExistence type="predicted"/>
<dbReference type="AlphaFoldDB" id="A0A2V0P6Z5"/>
<dbReference type="InParanoid" id="A0A2V0P6Z5"/>
<organism evidence="6 7">
    <name type="scientific">Raphidocelis subcapitata</name>
    <dbReference type="NCBI Taxonomy" id="307507"/>
    <lineage>
        <taxon>Eukaryota</taxon>
        <taxon>Viridiplantae</taxon>
        <taxon>Chlorophyta</taxon>
        <taxon>core chlorophytes</taxon>
        <taxon>Chlorophyceae</taxon>
        <taxon>CS clade</taxon>
        <taxon>Sphaeropleales</taxon>
        <taxon>Selenastraceae</taxon>
        <taxon>Raphidocelis</taxon>
    </lineage>
</organism>
<sequence length="585" mass="57789">MMFLSSLLDSLVAPAGATPAGGGPLEEQQQLFDGAACGCSKSVSLLRALHIEGLPLSMTAAKLSELMAAHGAVQYAEAAPEVVKDEAGGAAGRRLHCYVVFADHAGACAACRALAPATPPAGAALGPRSASAPPSVDGSSLAAALASHRSSVAGDALTPRASAAGDEALLLPPPHPGTPPPAAAGGLRARFAKPQNVAAACTPAFRAFVAAQWAQASALAKACPEPPKKPSCRVNALFIAKLHQHITSARLQALFGRFGRMIACEVQYHSDGRSAGHGVTIYETIEDAERALTALNGHRLEGRAIEVTPLRLKKLPSKLEHLKNRIKRLPAGPGGWEPSGSEDGSGSCGALTPGGSLTGAGALMAQLGAMGLGGPRLSNAGSETGPSAAAALGASMAAAVAAAAGPRGPSMSALSALGLAAGGQGLMGAPGMGHAQAMAAAAAAAQHQHLLATAAAAAAAQHHHQQQQLQAAATALAAAHGMHPAALLQQHQQHQQQQGPGNAALLHAQAALLQQHFAAQRAAAAAASAGLTPQQVAALSASLSAGAGAAHGLPNAAAAQGLLPGTRAHAAAAGLLPNGLDLSFL</sequence>
<dbReference type="InterPro" id="IPR035979">
    <property type="entry name" value="RBD_domain_sf"/>
</dbReference>
<dbReference type="OrthoDB" id="536541at2759"/>
<evidence type="ECO:0000256" key="2">
    <source>
        <dbReference type="PROSITE-ProRule" id="PRU00176"/>
    </source>
</evidence>
<dbReference type="SUPFAM" id="SSF54928">
    <property type="entry name" value="RNA-binding domain, RBD"/>
    <property type="match status" value="2"/>
</dbReference>
<evidence type="ECO:0000256" key="3">
    <source>
        <dbReference type="SAM" id="MobiDB-lite"/>
    </source>
</evidence>
<dbReference type="Pfam" id="PF00076">
    <property type="entry name" value="RRM_1"/>
    <property type="match status" value="1"/>
</dbReference>
<accession>A0A2V0P6Z5</accession>
<evidence type="ECO:0000256" key="1">
    <source>
        <dbReference type="ARBA" id="ARBA00022884"/>
    </source>
</evidence>
<dbReference type="GO" id="GO:0003729">
    <property type="term" value="F:mRNA binding"/>
    <property type="evidence" value="ECO:0007669"/>
    <property type="project" value="TreeGrafter"/>
</dbReference>
<feature type="chain" id="PRO_5016022368" description="RRM domain-containing protein" evidence="4">
    <location>
        <begin position="18"/>
        <end position="585"/>
    </location>
</feature>
<reference evidence="6 7" key="1">
    <citation type="journal article" date="2018" name="Sci. Rep.">
        <title>Raphidocelis subcapitata (=Pseudokirchneriella subcapitata) provides an insight into genome evolution and environmental adaptations in the Sphaeropleales.</title>
        <authorList>
            <person name="Suzuki S."/>
            <person name="Yamaguchi H."/>
            <person name="Nakajima N."/>
            <person name="Kawachi M."/>
        </authorList>
    </citation>
    <scope>NUCLEOTIDE SEQUENCE [LARGE SCALE GENOMIC DNA]</scope>
    <source>
        <strain evidence="6 7">NIES-35</strain>
    </source>
</reference>
<gene>
    <name evidence="6" type="ORF">Rsub_06746</name>
</gene>
<evidence type="ECO:0000313" key="6">
    <source>
        <dbReference type="EMBL" id="GBF93643.1"/>
    </source>
</evidence>
<dbReference type="PANTHER" id="PTHR48025">
    <property type="entry name" value="OS02G0815200 PROTEIN"/>
    <property type="match status" value="1"/>
</dbReference>
<feature type="region of interest" description="Disordered" evidence="3">
    <location>
        <begin position="328"/>
        <end position="351"/>
    </location>
</feature>
<dbReference type="SMART" id="SM00360">
    <property type="entry name" value="RRM"/>
    <property type="match status" value="2"/>
</dbReference>
<protein>
    <recommendedName>
        <fullName evidence="5">RRM domain-containing protein</fullName>
    </recommendedName>
</protein>
<name>A0A2V0P6Z5_9CHLO</name>
<feature type="signal peptide" evidence="4">
    <location>
        <begin position="1"/>
        <end position="17"/>
    </location>
</feature>
<dbReference type="PANTHER" id="PTHR48025:SF1">
    <property type="entry name" value="RRM DOMAIN-CONTAINING PROTEIN"/>
    <property type="match status" value="1"/>
</dbReference>
<evidence type="ECO:0000256" key="4">
    <source>
        <dbReference type="SAM" id="SignalP"/>
    </source>
</evidence>
<evidence type="ECO:0000259" key="5">
    <source>
        <dbReference type="PROSITE" id="PS50102"/>
    </source>
</evidence>